<reference evidence="2 3" key="1">
    <citation type="submission" date="2014-01" db="EMBL/GenBank/DDBJ databases">
        <title>Roseivivax isoporae LMG 25204 Genome Sequencing.</title>
        <authorList>
            <person name="Lai Q."/>
            <person name="Li G."/>
            <person name="Shao Z."/>
        </authorList>
    </citation>
    <scope>NUCLEOTIDE SEQUENCE [LARGE SCALE GENOMIC DNA]</scope>
    <source>
        <strain evidence="2 3">LMG 25204</strain>
    </source>
</reference>
<feature type="compositionally biased region" description="Basic and acidic residues" evidence="1">
    <location>
        <begin position="1"/>
        <end position="10"/>
    </location>
</feature>
<dbReference type="OrthoDB" id="7875868at2"/>
<feature type="region of interest" description="Disordered" evidence="1">
    <location>
        <begin position="1"/>
        <end position="22"/>
    </location>
</feature>
<dbReference type="EMBL" id="JAME01000017">
    <property type="protein sequence ID" value="ETX28610.1"/>
    <property type="molecule type" value="Genomic_DNA"/>
</dbReference>
<comment type="caution">
    <text evidence="2">The sequence shown here is derived from an EMBL/GenBank/DDBJ whole genome shotgun (WGS) entry which is preliminary data.</text>
</comment>
<dbReference type="Proteomes" id="UP000023430">
    <property type="component" value="Unassembled WGS sequence"/>
</dbReference>
<sequence length="114" mass="12624">MFDRLFRTDRTATTGDAGDRAPGLRARYESWRFERDIAAIMSALDRLSDRRLALIGVRRDELFEAVSTLMLEAEQRRAIGREVLDLLASPPRTGEETPAPSAPGERAPDVPAAA</sequence>
<name>X7F745_9RHOB</name>
<feature type="region of interest" description="Disordered" evidence="1">
    <location>
        <begin position="86"/>
        <end position="114"/>
    </location>
</feature>
<dbReference type="STRING" id="1449351.RISW2_05820"/>
<keyword evidence="3" id="KW-1185">Reference proteome</keyword>
<feature type="compositionally biased region" description="Low complexity" evidence="1">
    <location>
        <begin position="11"/>
        <end position="22"/>
    </location>
</feature>
<proteinExistence type="predicted"/>
<evidence type="ECO:0000256" key="1">
    <source>
        <dbReference type="SAM" id="MobiDB-lite"/>
    </source>
</evidence>
<evidence type="ECO:0000313" key="3">
    <source>
        <dbReference type="Proteomes" id="UP000023430"/>
    </source>
</evidence>
<gene>
    <name evidence="2" type="ORF">RISW2_05820</name>
</gene>
<dbReference type="eggNOG" id="ENOG5031MRR">
    <property type="taxonomic scope" value="Bacteria"/>
</dbReference>
<organism evidence="2 3">
    <name type="scientific">Roseivivax isoporae LMG 25204</name>
    <dbReference type="NCBI Taxonomy" id="1449351"/>
    <lineage>
        <taxon>Bacteria</taxon>
        <taxon>Pseudomonadati</taxon>
        <taxon>Pseudomonadota</taxon>
        <taxon>Alphaproteobacteria</taxon>
        <taxon>Rhodobacterales</taxon>
        <taxon>Roseobacteraceae</taxon>
        <taxon>Roseivivax</taxon>
    </lineage>
</organism>
<dbReference type="RefSeq" id="WP_051491985.1">
    <property type="nucleotide sequence ID" value="NZ_JAME01000017.1"/>
</dbReference>
<evidence type="ECO:0000313" key="2">
    <source>
        <dbReference type="EMBL" id="ETX28610.1"/>
    </source>
</evidence>
<dbReference type="AlphaFoldDB" id="X7F745"/>
<protein>
    <submittedName>
        <fullName evidence="2">Uncharacterized protein</fullName>
    </submittedName>
</protein>
<accession>X7F745</accession>